<protein>
    <submittedName>
        <fullName evidence="3">Protein of uncharacterized function (DUF559)</fullName>
    </submittedName>
</protein>
<accession>A0A379YKG7</accession>
<reference evidence="3 4" key="1">
    <citation type="submission" date="2018-06" db="EMBL/GenBank/DDBJ databases">
        <authorList>
            <consortium name="Pathogen Informatics"/>
            <person name="Doyle S."/>
        </authorList>
    </citation>
    <scope>NUCLEOTIDE SEQUENCE [LARGE SCALE GENOMIC DNA]</scope>
    <source>
        <strain evidence="3 4">NCTC11544</strain>
    </source>
</reference>
<feature type="region of interest" description="Disordered" evidence="1">
    <location>
        <begin position="116"/>
        <end position="161"/>
    </location>
</feature>
<sequence>MKRKSTPVSRRLRANMSNAEKTVWLRLRDRRFYGLKFRRQFPIGPYFVDFVCWQRKLVIELDGGQHMEQVSYDTRRSHFLVSRGFTVLRFWNDEVLNHWEGVAEIIMQYLTVDKDPPHRGPLPQEREKAEQGEQNIRPDHTEWHRITVPSPWGEGKGEGTR</sequence>
<dbReference type="Pfam" id="PF04480">
    <property type="entry name" value="DUF559"/>
    <property type="match status" value="1"/>
</dbReference>
<dbReference type="InterPro" id="IPR007569">
    <property type="entry name" value="DUF559"/>
</dbReference>
<proteinExistence type="predicted"/>
<name>A0A379YKG7_9GAMM</name>
<evidence type="ECO:0000256" key="1">
    <source>
        <dbReference type="SAM" id="MobiDB-lite"/>
    </source>
</evidence>
<organism evidence="3 4">
    <name type="scientific">Serratia quinivorans</name>
    <dbReference type="NCBI Taxonomy" id="137545"/>
    <lineage>
        <taxon>Bacteria</taxon>
        <taxon>Pseudomonadati</taxon>
        <taxon>Pseudomonadota</taxon>
        <taxon>Gammaproteobacteria</taxon>
        <taxon>Enterobacterales</taxon>
        <taxon>Yersiniaceae</taxon>
        <taxon>Serratia</taxon>
    </lineage>
</organism>
<dbReference type="AlphaFoldDB" id="A0A379YKG7"/>
<evidence type="ECO:0000259" key="2">
    <source>
        <dbReference type="Pfam" id="PF04480"/>
    </source>
</evidence>
<gene>
    <name evidence="3" type="ORF">NCTC11544_00618</name>
</gene>
<dbReference type="PANTHER" id="PTHR38590:SF1">
    <property type="entry name" value="BLL0828 PROTEIN"/>
    <property type="match status" value="1"/>
</dbReference>
<dbReference type="EMBL" id="UGYN01000002">
    <property type="protein sequence ID" value="SUI46400.1"/>
    <property type="molecule type" value="Genomic_DNA"/>
</dbReference>
<evidence type="ECO:0000313" key="4">
    <source>
        <dbReference type="Proteomes" id="UP000255529"/>
    </source>
</evidence>
<dbReference type="PANTHER" id="PTHR38590">
    <property type="entry name" value="BLL0828 PROTEIN"/>
    <property type="match status" value="1"/>
</dbReference>
<dbReference type="SUPFAM" id="SSF52980">
    <property type="entry name" value="Restriction endonuclease-like"/>
    <property type="match status" value="1"/>
</dbReference>
<feature type="compositionally biased region" description="Basic and acidic residues" evidence="1">
    <location>
        <begin position="116"/>
        <end position="145"/>
    </location>
</feature>
<dbReference type="InterPro" id="IPR047216">
    <property type="entry name" value="Endonuclease_DUF559_bact"/>
</dbReference>
<dbReference type="Proteomes" id="UP000255529">
    <property type="component" value="Unassembled WGS sequence"/>
</dbReference>
<feature type="domain" description="DUF559" evidence="2">
    <location>
        <begin position="5"/>
        <end position="110"/>
    </location>
</feature>
<dbReference type="CDD" id="cd01038">
    <property type="entry name" value="Endonuclease_DUF559"/>
    <property type="match status" value="1"/>
</dbReference>
<dbReference type="Gene3D" id="3.40.960.10">
    <property type="entry name" value="VSR Endonuclease"/>
    <property type="match status" value="1"/>
</dbReference>
<evidence type="ECO:0000313" key="3">
    <source>
        <dbReference type="EMBL" id="SUI46400.1"/>
    </source>
</evidence>
<dbReference type="InterPro" id="IPR011335">
    <property type="entry name" value="Restrct_endonuc-II-like"/>
</dbReference>